<sequence length="213" mass="23407">MGFQLYTELPGHLFTLNSCFDSVKPESYDALIIPGGQFVELLSVDDKVIITKFAEAGKPIATSCHSQLLVAAAGLLKGKKCTAFPSLKPIIELAGGVWWEQPGIQLVFDIIACLKDGNILSSIGWPAHGEYLNVLLHSMGAKILKTREISMLFLCGDYVEDYEMNVPFRALQVPGGRSPELLVMDENVVGLVKKFIDNDFTKSLLQLDKENGF</sequence>
<evidence type="ECO:0000313" key="3">
    <source>
        <dbReference type="EMBL" id="KAK2648473.1"/>
    </source>
</evidence>
<evidence type="ECO:0000256" key="1">
    <source>
        <dbReference type="ARBA" id="ARBA00008542"/>
    </source>
</evidence>
<gene>
    <name evidence="3" type="ORF">Ddye_015962</name>
</gene>
<comment type="caution">
    <text evidence="3">The sequence shown here is derived from an EMBL/GenBank/DDBJ whole genome shotgun (WGS) entry which is preliminary data.</text>
</comment>
<dbReference type="AlphaFoldDB" id="A0AAD9U6J9"/>
<accession>A0AAD9U6J9</accession>
<dbReference type="Pfam" id="PF01965">
    <property type="entry name" value="DJ-1_PfpI"/>
    <property type="match status" value="1"/>
</dbReference>
<dbReference type="PANTHER" id="PTHR42733">
    <property type="entry name" value="DJ-1 PROTEIN"/>
    <property type="match status" value="1"/>
</dbReference>
<dbReference type="SUPFAM" id="SSF52317">
    <property type="entry name" value="Class I glutamine amidotransferase-like"/>
    <property type="match status" value="1"/>
</dbReference>
<dbReference type="Gene3D" id="3.40.50.880">
    <property type="match status" value="1"/>
</dbReference>
<dbReference type="InterPro" id="IPR029062">
    <property type="entry name" value="Class_I_gatase-like"/>
</dbReference>
<organism evidence="3 4">
    <name type="scientific">Dipteronia dyeriana</name>
    <dbReference type="NCBI Taxonomy" id="168575"/>
    <lineage>
        <taxon>Eukaryota</taxon>
        <taxon>Viridiplantae</taxon>
        <taxon>Streptophyta</taxon>
        <taxon>Embryophyta</taxon>
        <taxon>Tracheophyta</taxon>
        <taxon>Spermatophyta</taxon>
        <taxon>Magnoliopsida</taxon>
        <taxon>eudicotyledons</taxon>
        <taxon>Gunneridae</taxon>
        <taxon>Pentapetalae</taxon>
        <taxon>rosids</taxon>
        <taxon>malvids</taxon>
        <taxon>Sapindales</taxon>
        <taxon>Sapindaceae</taxon>
        <taxon>Hippocastanoideae</taxon>
        <taxon>Acereae</taxon>
        <taxon>Dipteronia</taxon>
    </lineage>
</organism>
<evidence type="ECO:0000259" key="2">
    <source>
        <dbReference type="Pfam" id="PF01965"/>
    </source>
</evidence>
<reference evidence="3" key="1">
    <citation type="journal article" date="2023" name="Plant J.">
        <title>Genome sequences and population genomics provide insights into the demographic history, inbreeding, and mutation load of two 'living fossil' tree species of Dipteronia.</title>
        <authorList>
            <person name="Feng Y."/>
            <person name="Comes H.P."/>
            <person name="Chen J."/>
            <person name="Zhu S."/>
            <person name="Lu R."/>
            <person name="Zhang X."/>
            <person name="Li P."/>
            <person name="Qiu J."/>
            <person name="Olsen K.M."/>
            <person name="Qiu Y."/>
        </authorList>
    </citation>
    <scope>NUCLEOTIDE SEQUENCE</scope>
    <source>
        <strain evidence="3">KIB01</strain>
    </source>
</reference>
<dbReference type="InterPro" id="IPR002818">
    <property type="entry name" value="DJ-1/PfpI"/>
</dbReference>
<dbReference type="InterPro" id="IPR006286">
    <property type="entry name" value="C56_PfpI-like"/>
</dbReference>
<dbReference type="Proteomes" id="UP001280121">
    <property type="component" value="Unassembled WGS sequence"/>
</dbReference>
<feature type="domain" description="DJ-1/PfpI" evidence="2">
    <location>
        <begin position="6"/>
        <end position="136"/>
    </location>
</feature>
<keyword evidence="4" id="KW-1185">Reference proteome</keyword>
<comment type="similarity">
    <text evidence="1">Belongs to the peptidase C56 family.</text>
</comment>
<proteinExistence type="inferred from homology"/>
<dbReference type="EMBL" id="JANJYI010000005">
    <property type="protein sequence ID" value="KAK2648473.1"/>
    <property type="molecule type" value="Genomic_DNA"/>
</dbReference>
<name>A0AAD9U6J9_9ROSI</name>
<protein>
    <recommendedName>
        <fullName evidence="2">DJ-1/PfpI domain-containing protein</fullName>
    </recommendedName>
</protein>
<dbReference type="PANTHER" id="PTHR42733:SF9">
    <property type="entry name" value="DJ-1 PROTEIN HOMOLOG E"/>
    <property type="match status" value="1"/>
</dbReference>
<evidence type="ECO:0000313" key="4">
    <source>
        <dbReference type="Proteomes" id="UP001280121"/>
    </source>
</evidence>